<dbReference type="GO" id="GO:0006281">
    <property type="term" value="P:DNA repair"/>
    <property type="evidence" value="ECO:0007669"/>
    <property type="project" value="UniProtKB-UniRule"/>
</dbReference>
<feature type="binding site" evidence="10">
    <location>
        <position position="152"/>
    </location>
    <ligand>
        <name>Mg(2+)</name>
        <dbReference type="ChEBI" id="CHEBI:18420"/>
        <label>1</label>
    </ligand>
</feature>
<dbReference type="CDD" id="cd09867">
    <property type="entry name" value="PIN_FEN1"/>
    <property type="match status" value="1"/>
</dbReference>
<dbReference type="GO" id="GO:0008409">
    <property type="term" value="F:5'-3' exonuclease activity"/>
    <property type="evidence" value="ECO:0007669"/>
    <property type="project" value="UniProtKB-UniRule"/>
</dbReference>
<evidence type="ECO:0000256" key="2">
    <source>
        <dbReference type="ARBA" id="ARBA00022722"/>
    </source>
</evidence>
<feature type="binding site" evidence="10">
    <location>
        <position position="154"/>
    </location>
    <ligand>
        <name>Mg(2+)</name>
        <dbReference type="ChEBI" id="CHEBI:18420"/>
        <label>1</label>
    </ligand>
</feature>
<dbReference type="Proteomes" id="UP000596004">
    <property type="component" value="Chromosome"/>
</dbReference>
<evidence type="ECO:0000256" key="3">
    <source>
        <dbReference type="ARBA" id="ARBA00022723"/>
    </source>
</evidence>
<feature type="binding site" evidence="10">
    <location>
        <position position="236"/>
    </location>
    <ligand>
        <name>Mg(2+)</name>
        <dbReference type="ChEBI" id="CHEBI:18420"/>
        <label>2</label>
    </ligand>
</feature>
<dbReference type="GO" id="GO:0003677">
    <property type="term" value="F:DNA binding"/>
    <property type="evidence" value="ECO:0007669"/>
    <property type="project" value="UniProtKB-UniRule"/>
</dbReference>
<feature type="binding site" evidence="10">
    <location>
        <position position="80"/>
    </location>
    <ligand>
        <name>Mg(2+)</name>
        <dbReference type="ChEBI" id="CHEBI:18420"/>
        <label>1</label>
    </ligand>
</feature>
<evidence type="ECO:0000256" key="4">
    <source>
        <dbReference type="ARBA" id="ARBA00022759"/>
    </source>
</evidence>
<dbReference type="Gene3D" id="1.10.150.20">
    <property type="entry name" value="5' to 3' exonuclease, C-terminal subdomain"/>
    <property type="match status" value="1"/>
</dbReference>
<dbReference type="SMART" id="SM00484">
    <property type="entry name" value="XPGI"/>
    <property type="match status" value="1"/>
</dbReference>
<dbReference type="EC" id="3.1.-.-" evidence="10"/>
<evidence type="ECO:0000256" key="5">
    <source>
        <dbReference type="ARBA" id="ARBA00022763"/>
    </source>
</evidence>
<feature type="binding site" evidence="10">
    <location>
        <position position="175"/>
    </location>
    <ligand>
        <name>Mg(2+)</name>
        <dbReference type="ChEBI" id="CHEBI:18420"/>
        <label>2</label>
    </ligand>
</feature>
<feature type="domain" description="XPG-I" evidence="11">
    <location>
        <begin position="140"/>
        <end position="221"/>
    </location>
</feature>
<proteinExistence type="inferred from homology"/>
<name>A0A7T9DJ47_9ARCH</name>
<evidence type="ECO:0000313" key="13">
    <source>
        <dbReference type="EMBL" id="QQR92262.1"/>
    </source>
</evidence>
<keyword evidence="5 10" id="KW-0227">DNA damage</keyword>
<comment type="subunit">
    <text evidence="10">Interacts with PCNA. PCNA stimulates the nuclease activity without altering cleavage specificity.</text>
</comment>
<comment type="similarity">
    <text evidence="10">Belongs to the XPG/RAD2 endonuclease family. FEN1 subfamily.</text>
</comment>
<gene>
    <name evidence="10" type="primary">fen</name>
    <name evidence="13" type="ORF">IPJ89_03830</name>
</gene>
<dbReference type="InterPro" id="IPR006086">
    <property type="entry name" value="XPG-I_dom"/>
</dbReference>
<keyword evidence="8 10" id="KW-0460">Magnesium</keyword>
<dbReference type="AlphaFoldDB" id="A0A7T9DJ47"/>
<evidence type="ECO:0000259" key="12">
    <source>
        <dbReference type="SMART" id="SM00485"/>
    </source>
</evidence>
<dbReference type="InterPro" id="IPR023426">
    <property type="entry name" value="Flap_endonuc"/>
</dbReference>
<evidence type="ECO:0000256" key="10">
    <source>
        <dbReference type="HAMAP-Rule" id="MF_00614"/>
    </source>
</evidence>
<dbReference type="InterPro" id="IPR006084">
    <property type="entry name" value="XPG/Rad2"/>
</dbReference>
<feature type="binding site" evidence="10">
    <location>
        <position position="27"/>
    </location>
    <ligand>
        <name>Mg(2+)</name>
        <dbReference type="ChEBI" id="CHEBI:18420"/>
        <label>1</label>
    </ligand>
</feature>
<dbReference type="FunFam" id="3.40.50.1010:FF:000016">
    <property type="entry name" value="Flap endonuclease 1"/>
    <property type="match status" value="1"/>
</dbReference>
<dbReference type="InterPro" id="IPR006085">
    <property type="entry name" value="XPG_DNA_repair_N"/>
</dbReference>
<evidence type="ECO:0000259" key="11">
    <source>
        <dbReference type="SMART" id="SM00484"/>
    </source>
</evidence>
<keyword evidence="1 10" id="KW-0235">DNA replication</keyword>
<keyword evidence="4 10" id="KW-0255">Endonuclease</keyword>
<reference evidence="13" key="1">
    <citation type="submission" date="2020-11" db="EMBL/GenBank/DDBJ databases">
        <title>Connecting structure to function with the recovery of over 1000 high-quality activated sludge metagenome-assembled genomes encoding full-length rRNA genes using long-read sequencing.</title>
        <authorList>
            <person name="Singleton C.M."/>
            <person name="Petriglieri F."/>
            <person name="Kristensen J.M."/>
            <person name="Kirkegaard R.H."/>
            <person name="Michaelsen T.Y."/>
            <person name="Andersen M.H."/>
            <person name="Karst S.M."/>
            <person name="Dueholm M.S."/>
            <person name="Nielsen P.H."/>
            <person name="Albertsen M."/>
        </authorList>
    </citation>
    <scope>NUCLEOTIDE SEQUENCE</scope>
    <source>
        <strain evidence="13">Fred_18-Q3-R57-64_BAT3C.431</strain>
    </source>
</reference>
<keyword evidence="9 10" id="KW-0234">DNA repair</keyword>
<evidence type="ECO:0000256" key="1">
    <source>
        <dbReference type="ARBA" id="ARBA00022705"/>
    </source>
</evidence>
<keyword evidence="6 10" id="KW-0378">Hydrolase</keyword>
<dbReference type="GO" id="GO:0043137">
    <property type="term" value="P:DNA replication, removal of RNA primer"/>
    <property type="evidence" value="ECO:0007669"/>
    <property type="project" value="UniProtKB-UniRule"/>
</dbReference>
<dbReference type="InterPro" id="IPR036279">
    <property type="entry name" value="5-3_exonuclease_C_sf"/>
</dbReference>
<feature type="domain" description="XPG N-terminal" evidence="12">
    <location>
        <begin position="1"/>
        <end position="101"/>
    </location>
</feature>
<evidence type="ECO:0000256" key="6">
    <source>
        <dbReference type="ARBA" id="ARBA00022801"/>
    </source>
</evidence>
<dbReference type="GO" id="GO:0000287">
    <property type="term" value="F:magnesium ion binding"/>
    <property type="evidence" value="ECO:0007669"/>
    <property type="project" value="UniProtKB-UniRule"/>
</dbReference>
<dbReference type="InterPro" id="IPR019973">
    <property type="entry name" value="Flap_endonuc_arc"/>
</dbReference>
<dbReference type="PRINTS" id="PR00853">
    <property type="entry name" value="XPGRADSUPER"/>
</dbReference>
<protein>
    <recommendedName>
        <fullName evidence="10">Flap endonuclease 1</fullName>
        <shortName evidence="10">FEN-1</shortName>
        <ecNumber evidence="10">3.1.-.-</ecNumber>
    </recommendedName>
    <alternativeName>
        <fullName evidence="10">Flap structure-specific endonuclease 1</fullName>
    </alternativeName>
</protein>
<dbReference type="HAMAP" id="MF_00614">
    <property type="entry name" value="Fen"/>
    <property type="match status" value="1"/>
</dbReference>
<dbReference type="Gene3D" id="3.40.50.1010">
    <property type="entry name" value="5'-nuclease"/>
    <property type="match status" value="1"/>
</dbReference>
<evidence type="ECO:0000256" key="8">
    <source>
        <dbReference type="ARBA" id="ARBA00022842"/>
    </source>
</evidence>
<dbReference type="Pfam" id="PF00752">
    <property type="entry name" value="XPG_N"/>
    <property type="match status" value="1"/>
</dbReference>
<feature type="binding site" evidence="10">
    <location>
        <position position="173"/>
    </location>
    <ligand>
        <name>Mg(2+)</name>
        <dbReference type="ChEBI" id="CHEBI:18420"/>
        <label>2</label>
    </ligand>
</feature>
<evidence type="ECO:0000256" key="9">
    <source>
        <dbReference type="ARBA" id="ARBA00023204"/>
    </source>
</evidence>
<dbReference type="SMART" id="SM00485">
    <property type="entry name" value="XPGN"/>
    <property type="match status" value="1"/>
</dbReference>
<sequence>MGTAIGDLIERENIDLEDLQNKVIAVDAHNILYQFLTTIRGPDGKPLMDENGVVTSHLAGLLYRTSNWLEAGMKPVFVFDGKPHPLKQLTLQKRHEIRTQAKEEMDKAIESGDFEKARLMGSRAVSLDAGMIAEAKKAMHVLGFPVIEGKQEGEAQATQLVQAGLAYAAGTQDYDTLLFGCPKIIRNIGVTGKRKLPYRNAYVDVHMELIELHKELHRLQLSREQLIWIGMLIGTDFNEKIPNVGPKKALKAVQGKQSFDAVLEGLKASVEYDWKAVEEMFLRPAAHEIEKLPVTKQDREAAIQFYVHTHGFDLTRVTNALNKMEKKPQDEKQKTLGSWG</sequence>
<keyword evidence="2 10" id="KW-0540">Nuclease</keyword>
<comment type="caution">
    <text evidence="10">Lacks conserved residue(s) required for the propagation of feature annotation.</text>
</comment>
<comment type="cofactor">
    <cofactor evidence="10">
        <name>Mg(2+)</name>
        <dbReference type="ChEBI" id="CHEBI:18420"/>
    </cofactor>
    <text evidence="10">Binds 2 magnesium ions per subunit. They probably participate in the reaction catalyzed by the enzyme. May bind an additional third magnesium ion after substrate binding.</text>
</comment>
<dbReference type="InterPro" id="IPR029060">
    <property type="entry name" value="PIN-like_dom_sf"/>
</dbReference>
<comment type="function">
    <text evidence="10">Structure-specific nuclease with 5'-flap endonuclease and 5'-3' exonuclease activities involved in DNA replication and repair. During DNA replication, cleaves the 5'-overhanging flap structure that is generated by displacement synthesis when DNA polymerase encounters the 5'-end of a downstream Okazaki fragment. Binds the unpaired 3'-DNA end and kinks the DNA to facilitate 5' cleavage specificity. Cleaves one nucleotide into the double-stranded DNA from the junction in flap DNA, leaving a nick for ligation. Also involved in the base excision repair (BER) pathway. Acts as a genome stabilization factor that prevents flaps from equilibrating into structurs that lead to duplications and deletions. Also possesses 5'-3' exonuclease activity on nicked or gapped double-stranded DNA.</text>
</comment>
<dbReference type="SUPFAM" id="SSF88723">
    <property type="entry name" value="PIN domain-like"/>
    <property type="match status" value="1"/>
</dbReference>
<dbReference type="EMBL" id="CP064981">
    <property type="protein sequence ID" value="QQR92262.1"/>
    <property type="molecule type" value="Genomic_DNA"/>
</dbReference>
<keyword evidence="7 10" id="KW-0269">Exonuclease</keyword>
<dbReference type="NCBIfam" id="TIGR03674">
    <property type="entry name" value="fen_arch"/>
    <property type="match status" value="1"/>
</dbReference>
<dbReference type="SUPFAM" id="SSF47807">
    <property type="entry name" value="5' to 3' exonuclease, C-terminal subdomain"/>
    <property type="match status" value="1"/>
</dbReference>
<evidence type="ECO:0000256" key="7">
    <source>
        <dbReference type="ARBA" id="ARBA00022839"/>
    </source>
</evidence>
<dbReference type="PANTHER" id="PTHR11081:SF9">
    <property type="entry name" value="FLAP ENDONUCLEASE 1"/>
    <property type="match status" value="1"/>
</dbReference>
<accession>A0A7T9DJ47</accession>
<dbReference type="GO" id="GO:0017108">
    <property type="term" value="F:5'-flap endonuclease activity"/>
    <property type="evidence" value="ECO:0007669"/>
    <property type="project" value="UniProtKB-UniRule"/>
</dbReference>
<dbReference type="Pfam" id="PF00867">
    <property type="entry name" value="XPG_I"/>
    <property type="match status" value="1"/>
</dbReference>
<keyword evidence="3 10" id="KW-0479">Metal-binding</keyword>
<feature type="region of interest" description="N-domain" evidence="10">
    <location>
        <begin position="1"/>
        <end position="98"/>
    </location>
</feature>
<dbReference type="PANTHER" id="PTHR11081">
    <property type="entry name" value="FLAP ENDONUCLEASE FAMILY MEMBER"/>
    <property type="match status" value="1"/>
</dbReference>
<organism evidence="13">
    <name type="scientific">Candidatus Iainarchaeum sp</name>
    <dbReference type="NCBI Taxonomy" id="3101447"/>
    <lineage>
        <taxon>Archaea</taxon>
        <taxon>Candidatus Iainarchaeota</taxon>
        <taxon>Candidatus Iainarchaeia</taxon>
        <taxon>Candidatus Iainarchaeales</taxon>
        <taxon>Candidatus Iainarchaeaceae</taxon>
        <taxon>Candidatus Iainarchaeum</taxon>
    </lineage>
</organism>